<dbReference type="Proteomes" id="UP000887565">
    <property type="component" value="Unplaced"/>
</dbReference>
<name>A0A915JS86_ROMCU</name>
<accession>A0A915JS86</accession>
<keyword evidence="1" id="KW-1185">Reference proteome</keyword>
<dbReference type="WBParaSite" id="nRc.2.0.1.t29106-RA">
    <property type="protein sequence ID" value="nRc.2.0.1.t29106-RA"/>
    <property type="gene ID" value="nRc.2.0.1.g29106"/>
</dbReference>
<dbReference type="AlphaFoldDB" id="A0A915JS86"/>
<evidence type="ECO:0000313" key="2">
    <source>
        <dbReference type="WBParaSite" id="nRc.2.0.1.t29106-RA"/>
    </source>
</evidence>
<protein>
    <submittedName>
        <fullName evidence="2">Uncharacterized protein</fullName>
    </submittedName>
</protein>
<proteinExistence type="predicted"/>
<reference evidence="2" key="1">
    <citation type="submission" date="2022-11" db="UniProtKB">
        <authorList>
            <consortium name="WormBaseParasite"/>
        </authorList>
    </citation>
    <scope>IDENTIFICATION</scope>
</reference>
<evidence type="ECO:0000313" key="1">
    <source>
        <dbReference type="Proteomes" id="UP000887565"/>
    </source>
</evidence>
<sequence length="80" mass="9224">MQSTERNCIRSIWQLECKPTMKVLCNAIKNYLGDALNVCFLSITGNLMLHGKSCLDRHLHIMQHVVTSLRRSWLCTLFTS</sequence>
<organism evidence="1 2">
    <name type="scientific">Romanomermis culicivorax</name>
    <name type="common">Nematode worm</name>
    <dbReference type="NCBI Taxonomy" id="13658"/>
    <lineage>
        <taxon>Eukaryota</taxon>
        <taxon>Metazoa</taxon>
        <taxon>Ecdysozoa</taxon>
        <taxon>Nematoda</taxon>
        <taxon>Enoplea</taxon>
        <taxon>Dorylaimia</taxon>
        <taxon>Mermithida</taxon>
        <taxon>Mermithoidea</taxon>
        <taxon>Mermithidae</taxon>
        <taxon>Romanomermis</taxon>
    </lineage>
</organism>